<keyword evidence="6" id="KW-0378">Hydrolase</keyword>
<dbReference type="CDD" id="cd02418">
    <property type="entry name" value="Peptidase_C39B"/>
    <property type="match status" value="1"/>
</dbReference>
<reference evidence="14 15" key="1">
    <citation type="submission" date="2015-11" db="EMBL/GenBank/DDBJ databases">
        <title>Description and complete genome sequence of a novel strain predominating in hypersaline microbial mats and representing a new family of the Bacteriodetes phylum.</title>
        <authorList>
            <person name="Spring S."/>
            <person name="Bunk B."/>
            <person name="Sproer C."/>
            <person name="Klenk H.-P."/>
        </authorList>
    </citation>
    <scope>NUCLEOTIDE SEQUENCE [LARGE SCALE GENOMIC DNA]</scope>
    <source>
        <strain evidence="14 15">L21-Spi-D4</strain>
    </source>
</reference>
<gene>
    <name evidence="14" type="primary">hlyB</name>
    <name evidence="14" type="ORF">L21SP5_01223</name>
</gene>
<feature type="transmembrane region" description="Helical" evidence="10">
    <location>
        <begin position="281"/>
        <end position="304"/>
    </location>
</feature>
<keyword evidence="8 10" id="KW-1133">Transmembrane helix</keyword>
<evidence type="ECO:0000313" key="15">
    <source>
        <dbReference type="Proteomes" id="UP000064893"/>
    </source>
</evidence>
<dbReference type="Gene3D" id="3.90.70.10">
    <property type="entry name" value="Cysteine proteinases"/>
    <property type="match status" value="1"/>
</dbReference>
<keyword evidence="2" id="KW-0813">Transport</keyword>
<dbReference type="GO" id="GO:0016887">
    <property type="term" value="F:ATP hydrolysis activity"/>
    <property type="evidence" value="ECO:0007669"/>
    <property type="project" value="InterPro"/>
</dbReference>
<dbReference type="STRING" id="1307839.L21SP5_01223"/>
<evidence type="ECO:0000313" key="14">
    <source>
        <dbReference type="EMBL" id="ALO14878.1"/>
    </source>
</evidence>
<comment type="subcellular location">
    <subcellularLocation>
        <location evidence="1">Cell membrane</location>
        <topology evidence="1">Multi-pass membrane protein</topology>
    </subcellularLocation>
</comment>
<dbReference type="InterPro" id="IPR036640">
    <property type="entry name" value="ABC1_TM_sf"/>
</dbReference>
<dbReference type="KEGG" id="blq:L21SP5_01223"/>
<protein>
    <submittedName>
        <fullName evidence="14">Alpha-hemolysin translocation ATP-binding protein HlyB</fullName>
    </submittedName>
</protein>
<evidence type="ECO:0000256" key="7">
    <source>
        <dbReference type="ARBA" id="ARBA00022840"/>
    </source>
</evidence>
<dbReference type="GO" id="GO:0008233">
    <property type="term" value="F:peptidase activity"/>
    <property type="evidence" value="ECO:0007669"/>
    <property type="project" value="InterPro"/>
</dbReference>
<name>A0A0S2HXU8_9BACT</name>
<keyword evidence="9 10" id="KW-0472">Membrane</keyword>
<dbReference type="Pfam" id="PF00664">
    <property type="entry name" value="ABC_membrane"/>
    <property type="match status" value="1"/>
</dbReference>
<dbReference type="PROSITE" id="PS50929">
    <property type="entry name" value="ABC_TM1F"/>
    <property type="match status" value="1"/>
</dbReference>
<evidence type="ECO:0000256" key="6">
    <source>
        <dbReference type="ARBA" id="ARBA00022801"/>
    </source>
</evidence>
<dbReference type="InterPro" id="IPR011527">
    <property type="entry name" value="ABC1_TM_dom"/>
</dbReference>
<keyword evidence="5" id="KW-0547">Nucleotide-binding</keyword>
<dbReference type="InterPro" id="IPR003439">
    <property type="entry name" value="ABC_transporter-like_ATP-bd"/>
</dbReference>
<dbReference type="Pfam" id="PF00005">
    <property type="entry name" value="ABC_tran"/>
    <property type="match status" value="1"/>
</dbReference>
<dbReference type="PATRIC" id="fig|1307839.3.peg.1313"/>
<dbReference type="AlphaFoldDB" id="A0A0S2HXU8"/>
<evidence type="ECO:0000256" key="9">
    <source>
        <dbReference type="ARBA" id="ARBA00023136"/>
    </source>
</evidence>
<feature type="transmembrane region" description="Helical" evidence="10">
    <location>
        <begin position="407"/>
        <end position="434"/>
    </location>
</feature>
<dbReference type="InterPro" id="IPR027417">
    <property type="entry name" value="P-loop_NTPase"/>
</dbReference>
<accession>A0A0S2HXU8</accession>
<evidence type="ECO:0000256" key="4">
    <source>
        <dbReference type="ARBA" id="ARBA00022692"/>
    </source>
</evidence>
<dbReference type="GO" id="GO:0005886">
    <property type="term" value="C:plasma membrane"/>
    <property type="evidence" value="ECO:0007669"/>
    <property type="project" value="UniProtKB-SubCell"/>
</dbReference>
<keyword evidence="4 10" id="KW-0812">Transmembrane</keyword>
<dbReference type="SUPFAM" id="SSF52540">
    <property type="entry name" value="P-loop containing nucleoside triphosphate hydrolases"/>
    <property type="match status" value="1"/>
</dbReference>
<dbReference type="EMBL" id="CP013118">
    <property type="protein sequence ID" value="ALO14878.1"/>
    <property type="molecule type" value="Genomic_DNA"/>
</dbReference>
<dbReference type="CDD" id="cd18571">
    <property type="entry name" value="ABC_6TM_peptidase_like"/>
    <property type="match status" value="1"/>
</dbReference>
<dbReference type="SUPFAM" id="SSF90123">
    <property type="entry name" value="ABC transporter transmembrane region"/>
    <property type="match status" value="1"/>
</dbReference>
<dbReference type="PANTHER" id="PTHR43394">
    <property type="entry name" value="ATP-DEPENDENT PERMEASE MDL1, MITOCHONDRIAL"/>
    <property type="match status" value="1"/>
</dbReference>
<organism evidence="14 15">
    <name type="scientific">Salinivirga cyanobacteriivorans</name>
    <dbReference type="NCBI Taxonomy" id="1307839"/>
    <lineage>
        <taxon>Bacteria</taxon>
        <taxon>Pseudomonadati</taxon>
        <taxon>Bacteroidota</taxon>
        <taxon>Bacteroidia</taxon>
        <taxon>Bacteroidales</taxon>
        <taxon>Salinivirgaceae</taxon>
        <taxon>Salinivirga</taxon>
    </lineage>
</organism>
<dbReference type="RefSeq" id="WP_418065002.1">
    <property type="nucleotide sequence ID" value="NZ_CP013118.1"/>
</dbReference>
<evidence type="ECO:0000256" key="8">
    <source>
        <dbReference type="ARBA" id="ARBA00022989"/>
    </source>
</evidence>
<dbReference type="SMART" id="SM00382">
    <property type="entry name" value="AAA"/>
    <property type="match status" value="1"/>
</dbReference>
<dbReference type="Proteomes" id="UP000064893">
    <property type="component" value="Chromosome"/>
</dbReference>
<dbReference type="PROSITE" id="PS50990">
    <property type="entry name" value="PEPTIDASE_C39"/>
    <property type="match status" value="1"/>
</dbReference>
<keyword evidence="3" id="KW-1003">Cell membrane</keyword>
<evidence type="ECO:0000259" key="13">
    <source>
        <dbReference type="PROSITE" id="PS50990"/>
    </source>
</evidence>
<feature type="domain" description="ABC transporter" evidence="11">
    <location>
        <begin position="485"/>
        <end position="721"/>
    </location>
</feature>
<feature type="domain" description="ABC transmembrane type-1" evidence="12">
    <location>
        <begin position="172"/>
        <end position="453"/>
    </location>
</feature>
<dbReference type="Pfam" id="PF03412">
    <property type="entry name" value="Peptidase_C39"/>
    <property type="match status" value="1"/>
</dbReference>
<feature type="domain" description="Peptidase C39" evidence="13">
    <location>
        <begin position="9"/>
        <end position="129"/>
    </location>
</feature>
<dbReference type="InterPro" id="IPR005074">
    <property type="entry name" value="Peptidase_C39"/>
</dbReference>
<evidence type="ECO:0000256" key="2">
    <source>
        <dbReference type="ARBA" id="ARBA00022448"/>
    </source>
</evidence>
<keyword evidence="15" id="KW-1185">Reference proteome</keyword>
<dbReference type="InterPro" id="IPR039421">
    <property type="entry name" value="Type_1_exporter"/>
</dbReference>
<proteinExistence type="predicted"/>
<dbReference type="PROSITE" id="PS00211">
    <property type="entry name" value="ABC_TRANSPORTER_1"/>
    <property type="match status" value="1"/>
</dbReference>
<feature type="transmembrane region" description="Helical" evidence="10">
    <location>
        <begin position="207"/>
        <end position="225"/>
    </location>
</feature>
<dbReference type="PANTHER" id="PTHR43394:SF1">
    <property type="entry name" value="ATP-BINDING CASSETTE SUB-FAMILY B MEMBER 10, MITOCHONDRIAL"/>
    <property type="match status" value="1"/>
</dbReference>
<dbReference type="GO" id="GO:0006508">
    <property type="term" value="P:proteolysis"/>
    <property type="evidence" value="ECO:0007669"/>
    <property type="project" value="InterPro"/>
</dbReference>
<evidence type="ECO:0000256" key="3">
    <source>
        <dbReference type="ARBA" id="ARBA00022475"/>
    </source>
</evidence>
<dbReference type="GO" id="GO:0015421">
    <property type="term" value="F:ABC-type oligopeptide transporter activity"/>
    <property type="evidence" value="ECO:0007669"/>
    <property type="project" value="TreeGrafter"/>
</dbReference>
<dbReference type="InterPro" id="IPR017871">
    <property type="entry name" value="ABC_transporter-like_CS"/>
</dbReference>
<dbReference type="FunFam" id="3.40.50.300:FF:000299">
    <property type="entry name" value="ABC transporter ATP-binding protein/permease"/>
    <property type="match status" value="1"/>
</dbReference>
<evidence type="ECO:0000256" key="5">
    <source>
        <dbReference type="ARBA" id="ARBA00022741"/>
    </source>
</evidence>
<dbReference type="Gene3D" id="1.20.1560.10">
    <property type="entry name" value="ABC transporter type 1, transmembrane domain"/>
    <property type="match status" value="1"/>
</dbReference>
<dbReference type="Gene3D" id="3.40.50.300">
    <property type="entry name" value="P-loop containing nucleotide triphosphate hydrolases"/>
    <property type="match status" value="1"/>
</dbReference>
<keyword evidence="7 14" id="KW-0067">ATP-binding</keyword>
<evidence type="ECO:0000256" key="1">
    <source>
        <dbReference type="ARBA" id="ARBA00004651"/>
    </source>
</evidence>
<feature type="transmembrane region" description="Helical" evidence="10">
    <location>
        <begin position="310"/>
        <end position="329"/>
    </location>
</feature>
<sequence length="727" mass="82621">MRKIPFIPQLDAMDCGAASLAMIASFYGKDYPLATLREKTYISKEGVSLLGISDAAENIGFKTLCGRFTFEQLHKQAPLPCILHWNQEHFIVLAKITKQSVHVIDPARGKLKFSPDEFYNNWISTRTNSEDKGVALLLEPTPHFYSNKPDEKKIRGLSFLMRYIYSYRKFFIQLVLGLLIGSVVQLAFPFLTQAIVDIGIQNQDIGFIYLILLAQLALFAGRLSVELIRRWILLHISTRINLSLLSDFFIKLMRLPMGWFDAKLVGDITQRISDHSRVEKFMTVQSLSTLFSLMTFFIFGGVLLYYSVKIFLIFLIGSITYIGWITIFLKKRKVLDYKFFSQRADAESKTYQLISGMQEIKLQNCEKIKRWEWEDVQANLFKTNIKALALEQYQEVGNFLIGEGKNILITIIAATAVIQGQMTLGMMLAVQYIIGQLNSPIEKSVQFIHKWQDMKLSLERINEVHEQENETEGRDIIPKIKNKDIKITNLHFSYDGSPHNYALKNINIVVPSGKTTAIVGVSGSGKTTLIKQLLLYYKPTSGSLNIGNQNLNKVDPVWWRKHCGSVMQDGYIFSDSIAGNIAVSEETPNPEKLAMAVDVANLKDTIDRMPLKYNTKIGLEGNGLSKGQLQRILIARAVYKNPEIIFFDEATNALDANNERIIVKNLEKHFRGKTMVVVAHRLSTVKNADKIIVMDNGMVVEEGNHQKLTKERGKYYELVKNQLELGS</sequence>
<evidence type="ECO:0000259" key="11">
    <source>
        <dbReference type="PROSITE" id="PS50893"/>
    </source>
</evidence>
<feature type="transmembrane region" description="Helical" evidence="10">
    <location>
        <begin position="170"/>
        <end position="195"/>
    </location>
</feature>
<evidence type="ECO:0000259" key="12">
    <source>
        <dbReference type="PROSITE" id="PS50929"/>
    </source>
</evidence>
<dbReference type="PROSITE" id="PS50893">
    <property type="entry name" value="ABC_TRANSPORTER_2"/>
    <property type="match status" value="1"/>
</dbReference>
<dbReference type="GO" id="GO:0005524">
    <property type="term" value="F:ATP binding"/>
    <property type="evidence" value="ECO:0007669"/>
    <property type="project" value="UniProtKB-KW"/>
</dbReference>
<dbReference type="InterPro" id="IPR003593">
    <property type="entry name" value="AAA+_ATPase"/>
</dbReference>
<evidence type="ECO:0000256" key="10">
    <source>
        <dbReference type="SAM" id="Phobius"/>
    </source>
</evidence>